<reference evidence="2 3" key="1">
    <citation type="journal article" date="2015" name="Stand. Genomic Sci.">
        <title>Genomic Encyclopedia of Bacterial and Archaeal Type Strains, Phase III: the genomes of soil and plant-associated and newly described type strains.</title>
        <authorList>
            <person name="Whitman W.B."/>
            <person name="Woyke T."/>
            <person name="Klenk H.P."/>
            <person name="Zhou Y."/>
            <person name="Lilburn T.G."/>
            <person name="Beck B.J."/>
            <person name="De Vos P."/>
            <person name="Vandamme P."/>
            <person name="Eisen J.A."/>
            <person name="Garrity G."/>
            <person name="Hugenholtz P."/>
            <person name="Kyrpides N.C."/>
        </authorList>
    </citation>
    <scope>NUCLEOTIDE SEQUENCE [LARGE SCALE GENOMIC DNA]</scope>
    <source>
        <strain evidence="2 3">CGMCC 1.10822</strain>
    </source>
</reference>
<dbReference type="AlphaFoldDB" id="A0A562R9B0"/>
<dbReference type="Proteomes" id="UP000318431">
    <property type="component" value="Unassembled WGS sequence"/>
</dbReference>
<proteinExistence type="predicted"/>
<feature type="region of interest" description="Disordered" evidence="1">
    <location>
        <begin position="56"/>
        <end position="75"/>
    </location>
</feature>
<evidence type="ECO:0000256" key="1">
    <source>
        <dbReference type="SAM" id="MobiDB-lite"/>
    </source>
</evidence>
<keyword evidence="3" id="KW-1185">Reference proteome</keyword>
<name>A0A562R9B0_9BURK</name>
<protein>
    <submittedName>
        <fullName evidence="2">Uncharacterized protein</fullName>
    </submittedName>
</protein>
<evidence type="ECO:0000313" key="2">
    <source>
        <dbReference type="EMBL" id="TWI65164.1"/>
    </source>
</evidence>
<gene>
    <name evidence="2" type="ORF">IP91_02571</name>
</gene>
<comment type="caution">
    <text evidence="2">The sequence shown here is derived from an EMBL/GenBank/DDBJ whole genome shotgun (WGS) entry which is preliminary data.</text>
</comment>
<sequence>MADEYPPFLCDMHAEQFPDVEIFDPDGKYVNGLVASACAADYFCAYVFKPLGHTWRRRPPDPPPSEEPVNTDAPA</sequence>
<dbReference type="EMBL" id="VLLB01000004">
    <property type="protein sequence ID" value="TWI65164.1"/>
    <property type="molecule type" value="Genomic_DNA"/>
</dbReference>
<dbReference type="RefSeq" id="WP_145649418.1">
    <property type="nucleotide sequence ID" value="NZ_VLLB01000004.1"/>
</dbReference>
<organism evidence="2 3">
    <name type="scientific">Pseudoduganella lurida</name>
    <dbReference type="NCBI Taxonomy" id="1036180"/>
    <lineage>
        <taxon>Bacteria</taxon>
        <taxon>Pseudomonadati</taxon>
        <taxon>Pseudomonadota</taxon>
        <taxon>Betaproteobacteria</taxon>
        <taxon>Burkholderiales</taxon>
        <taxon>Oxalobacteraceae</taxon>
        <taxon>Telluria group</taxon>
        <taxon>Pseudoduganella</taxon>
    </lineage>
</organism>
<evidence type="ECO:0000313" key="3">
    <source>
        <dbReference type="Proteomes" id="UP000318431"/>
    </source>
</evidence>
<accession>A0A562R9B0</accession>